<proteinExistence type="predicted"/>
<sequence>MKSMIFFGAGASKSEGAPLQDELFSAYFNECSKDKDRYYNVLQDFFMKAYNLDVRNTKVFPTFEEILGLLYSAEKRRESFYFNTEEIKEGIIFSMAEILDRKFLKGSTYHNQLIEKLKKEQLLMDVIFITTNYDLLLDSAILSNGLDIDYGFKNIYKHQSECLPLYKIFGSLNWKYCDVCDNFLISSQIEDGMLKSIIKEDYACNICHNQFKSIIVPPTFYKEISNYYLNNIYHNLNKGLYEVENIIFCGYSFPDADLYIKFILKRAELYKDKPFNIIIINNYEGKLPEKIEKEKDKYKLFFNGNIHYTNHSFQDFCKEPERFIPH</sequence>
<protein>
    <submittedName>
        <fullName evidence="1">SIR2-like protein</fullName>
    </submittedName>
</protein>
<accession>A0A366I768</accession>
<dbReference type="SUPFAM" id="SSF52467">
    <property type="entry name" value="DHS-like NAD/FAD-binding domain"/>
    <property type="match status" value="1"/>
</dbReference>
<evidence type="ECO:0000313" key="2">
    <source>
        <dbReference type="Proteomes" id="UP000253490"/>
    </source>
</evidence>
<dbReference type="EMBL" id="QNRX01000009">
    <property type="protein sequence ID" value="RBP63860.1"/>
    <property type="molecule type" value="Genomic_DNA"/>
</dbReference>
<gene>
    <name evidence="1" type="ORF">DES36_10979</name>
</gene>
<keyword evidence="2" id="KW-1185">Reference proteome</keyword>
<dbReference type="RefSeq" id="WP_113920731.1">
    <property type="nucleotide sequence ID" value="NZ_QNRX01000009.1"/>
</dbReference>
<comment type="caution">
    <text evidence="1">The sequence shown here is derived from an EMBL/GenBank/DDBJ whole genome shotgun (WGS) entry which is preliminary data.</text>
</comment>
<dbReference type="AlphaFoldDB" id="A0A366I768"/>
<name>A0A366I768_9FIRM</name>
<dbReference type="OrthoDB" id="7054911at2"/>
<dbReference type="InterPro" id="IPR029035">
    <property type="entry name" value="DHS-like_NAD/FAD-binding_dom"/>
</dbReference>
<evidence type="ECO:0000313" key="1">
    <source>
        <dbReference type="EMBL" id="RBP63860.1"/>
    </source>
</evidence>
<organism evidence="1 2">
    <name type="scientific">Alkalibaculum bacchi</name>
    <dbReference type="NCBI Taxonomy" id="645887"/>
    <lineage>
        <taxon>Bacteria</taxon>
        <taxon>Bacillati</taxon>
        <taxon>Bacillota</taxon>
        <taxon>Clostridia</taxon>
        <taxon>Eubacteriales</taxon>
        <taxon>Eubacteriaceae</taxon>
        <taxon>Alkalibaculum</taxon>
    </lineage>
</organism>
<dbReference type="Proteomes" id="UP000253490">
    <property type="component" value="Unassembled WGS sequence"/>
</dbReference>
<dbReference type="Pfam" id="PF13289">
    <property type="entry name" value="SIR2_2"/>
    <property type="match status" value="1"/>
</dbReference>
<reference evidence="1 2" key="1">
    <citation type="submission" date="2018-06" db="EMBL/GenBank/DDBJ databases">
        <title>Genomic Encyclopedia of Type Strains, Phase IV (KMG-IV): sequencing the most valuable type-strain genomes for metagenomic binning, comparative biology and taxonomic classification.</title>
        <authorList>
            <person name="Goeker M."/>
        </authorList>
    </citation>
    <scope>NUCLEOTIDE SEQUENCE [LARGE SCALE GENOMIC DNA]</scope>
    <source>
        <strain evidence="1 2">DSM 22112</strain>
    </source>
</reference>